<comment type="caution">
    <text evidence="7">The sequence shown here is derived from an EMBL/GenBank/DDBJ whole genome shotgun (WGS) entry which is preliminary data.</text>
</comment>
<dbReference type="Pfam" id="PF01284">
    <property type="entry name" value="MARVEL"/>
    <property type="match status" value="1"/>
</dbReference>
<evidence type="ECO:0000256" key="2">
    <source>
        <dbReference type="ARBA" id="ARBA00022692"/>
    </source>
</evidence>
<organism evidence="7 8">
    <name type="scientific">Epichloe bromicola</name>
    <dbReference type="NCBI Taxonomy" id="79588"/>
    <lineage>
        <taxon>Eukaryota</taxon>
        <taxon>Fungi</taxon>
        <taxon>Dikarya</taxon>
        <taxon>Ascomycota</taxon>
        <taxon>Pezizomycotina</taxon>
        <taxon>Sordariomycetes</taxon>
        <taxon>Hypocreomycetidae</taxon>
        <taxon>Hypocreales</taxon>
        <taxon>Clavicipitaceae</taxon>
        <taxon>Epichloe</taxon>
    </lineage>
</organism>
<comment type="subcellular location">
    <subcellularLocation>
        <location evidence="1">Membrane</location>
        <topology evidence="1">Multi-pass membrane protein</topology>
    </subcellularLocation>
</comment>
<feature type="transmembrane region" description="Helical" evidence="5">
    <location>
        <begin position="69"/>
        <end position="89"/>
    </location>
</feature>
<evidence type="ECO:0000259" key="6">
    <source>
        <dbReference type="Pfam" id="PF01284"/>
    </source>
</evidence>
<protein>
    <recommendedName>
        <fullName evidence="6">MARVEL domain-containing protein</fullName>
    </recommendedName>
</protein>
<feature type="transmembrane region" description="Helical" evidence="5">
    <location>
        <begin position="142"/>
        <end position="165"/>
    </location>
</feature>
<keyword evidence="8" id="KW-1185">Reference proteome</keyword>
<proteinExistence type="predicted"/>
<dbReference type="EMBL" id="BAAFGZ010000328">
    <property type="protein sequence ID" value="GAB0137878.1"/>
    <property type="molecule type" value="Genomic_DNA"/>
</dbReference>
<evidence type="ECO:0000313" key="8">
    <source>
        <dbReference type="Proteomes" id="UP001562357"/>
    </source>
</evidence>
<dbReference type="Proteomes" id="UP001562357">
    <property type="component" value="Unassembled WGS sequence"/>
</dbReference>
<evidence type="ECO:0000256" key="4">
    <source>
        <dbReference type="ARBA" id="ARBA00023136"/>
    </source>
</evidence>
<keyword evidence="2 5" id="KW-0812">Transmembrane</keyword>
<feature type="domain" description="MARVEL" evidence="6">
    <location>
        <begin position="8"/>
        <end position="159"/>
    </location>
</feature>
<dbReference type="PANTHER" id="PTHR39608:SF1">
    <property type="entry name" value="INTEGRAL MEMBRANE PROTEIN (AFU_ORTHOLOGUE AFUA_5G08640)"/>
    <property type="match status" value="1"/>
</dbReference>
<accession>A0ABQ0CWQ1</accession>
<evidence type="ECO:0000256" key="1">
    <source>
        <dbReference type="ARBA" id="ARBA00004141"/>
    </source>
</evidence>
<evidence type="ECO:0000256" key="5">
    <source>
        <dbReference type="SAM" id="Phobius"/>
    </source>
</evidence>
<evidence type="ECO:0000313" key="7">
    <source>
        <dbReference type="EMBL" id="GAB0137878.1"/>
    </source>
</evidence>
<keyword evidence="4 5" id="KW-0472">Membrane</keyword>
<keyword evidence="3 5" id="KW-1133">Transmembrane helix</keyword>
<dbReference type="PANTHER" id="PTHR39608">
    <property type="entry name" value="INTEGRAL MEMBRANE PROTEIN (AFU_ORTHOLOGUE AFUA_5G08640)"/>
    <property type="match status" value="1"/>
</dbReference>
<dbReference type="InterPro" id="IPR008253">
    <property type="entry name" value="Marvel"/>
</dbReference>
<name>A0ABQ0CWQ1_9HYPO</name>
<sequence length="189" mass="21101">MALDRLVSMMLRAAELVFAAIVAGITGDHIHKSDASAWHLGRFIYTVTVSGIAIFLALIWLFPFSGTFVHWPVDIFVSILWWAAFGLLADVSECSLLSPKPSIHPAIQPSNPMEQLLGSSCGAIFHWDNVSPRGDQCGRFKAALAFSFLSALLWLASALIGIFWVRNRERNAARADLHQRRGWRRRSRV</sequence>
<gene>
    <name evidence="7" type="primary">g6131</name>
    <name evidence="7" type="ORF">EsDP_00006131</name>
</gene>
<reference evidence="8" key="1">
    <citation type="submission" date="2024-06" db="EMBL/GenBank/DDBJ databases">
        <title>Draft Genome Sequences of Epichloe bromicola Strains Isolated from Elymus ciliaris.</title>
        <authorList>
            <consortium name="Epichloe bromicola genome sequencing consortium"/>
            <person name="Miura A."/>
            <person name="Imano S."/>
            <person name="Ashida A."/>
            <person name="Sato I."/>
            <person name="Chiba S."/>
            <person name="Tanaka A."/>
            <person name="Camagna M."/>
            <person name="Takemoto D."/>
        </authorList>
    </citation>
    <scope>NUCLEOTIDE SEQUENCE [LARGE SCALE GENOMIC DNA]</scope>
    <source>
        <strain evidence="8">DP</strain>
    </source>
</reference>
<feature type="transmembrane region" description="Helical" evidence="5">
    <location>
        <begin position="43"/>
        <end position="62"/>
    </location>
</feature>
<evidence type="ECO:0000256" key="3">
    <source>
        <dbReference type="ARBA" id="ARBA00022989"/>
    </source>
</evidence>